<dbReference type="SUPFAM" id="SSF52540">
    <property type="entry name" value="P-loop containing nucleoside triphosphate hydrolases"/>
    <property type="match status" value="1"/>
</dbReference>
<name>A0A4U0FHR5_9BACL</name>
<comment type="catalytic activity">
    <reaction evidence="5">
        <text>a quaternary ammonium(out) + ATP + H2O = a quaternary ammonium(in) + ADP + phosphate + H(+)</text>
        <dbReference type="Rhea" id="RHEA:11036"/>
        <dbReference type="ChEBI" id="CHEBI:15377"/>
        <dbReference type="ChEBI" id="CHEBI:15378"/>
        <dbReference type="ChEBI" id="CHEBI:30616"/>
        <dbReference type="ChEBI" id="CHEBI:35267"/>
        <dbReference type="ChEBI" id="CHEBI:43474"/>
        <dbReference type="ChEBI" id="CHEBI:456216"/>
        <dbReference type="EC" id="7.6.2.9"/>
    </reaction>
</comment>
<keyword evidence="2" id="KW-0813">Transport</keyword>
<keyword evidence="3" id="KW-0547">Nucleotide-binding</keyword>
<comment type="caution">
    <text evidence="10">The sequence shown here is derived from an EMBL/GenBank/DDBJ whole genome shotgun (WGS) entry which is preliminary data.</text>
</comment>
<keyword evidence="11" id="KW-1185">Reference proteome</keyword>
<proteinExistence type="inferred from homology"/>
<evidence type="ECO:0000256" key="3">
    <source>
        <dbReference type="ARBA" id="ARBA00022741"/>
    </source>
</evidence>
<evidence type="ECO:0000256" key="4">
    <source>
        <dbReference type="ARBA" id="ARBA00022840"/>
    </source>
</evidence>
<comment type="subunit">
    <text evidence="6">The complex is composed of two ATP-binding proteins (OpuCA), two transmembrane proteins (OpuCB and OpuCD) and a solute-binding protein (OpuCC).</text>
</comment>
<evidence type="ECO:0000259" key="9">
    <source>
        <dbReference type="PROSITE" id="PS50893"/>
    </source>
</evidence>
<dbReference type="AlphaFoldDB" id="A0A4U0FHR5"/>
<sequence>MEFIGIGKNYGSGQVLNNFNLSIPSGRIVTLIGPSGCGKTTLLKMINRLVEPDEGTILVEGADNSRIDPVALRRKIGYVIQQIGLFPHMTIEDNVTVVPRLKGESKKSLIGRAAQLMEMIGLDFDSFRHRYPHELSGGQQQRIGVARALAAEPSIILMDEPFSALDPISRVQLQNELMRLNQTVKKTIVFVTHDIDEALKIADQIVLLKDGRIVRSSAPQQFLAEPVDDFIRQFVGEERFREAEWQVRKKPAEPTSQEDVEE</sequence>
<organism evidence="10 11">
    <name type="scientific">Cohnella pontilimi</name>
    <dbReference type="NCBI Taxonomy" id="2564100"/>
    <lineage>
        <taxon>Bacteria</taxon>
        <taxon>Bacillati</taxon>
        <taxon>Bacillota</taxon>
        <taxon>Bacilli</taxon>
        <taxon>Bacillales</taxon>
        <taxon>Paenibacillaceae</taxon>
        <taxon>Cohnella</taxon>
    </lineage>
</organism>
<evidence type="ECO:0000256" key="5">
    <source>
        <dbReference type="ARBA" id="ARBA00052482"/>
    </source>
</evidence>
<accession>A0A4U0FHR5</accession>
<dbReference type="FunFam" id="3.40.50.300:FF:000425">
    <property type="entry name" value="Probable ABC transporter, ATP-binding subunit"/>
    <property type="match status" value="1"/>
</dbReference>
<dbReference type="EMBL" id="SUPK01000001">
    <property type="protein sequence ID" value="TJY44576.1"/>
    <property type="molecule type" value="Genomic_DNA"/>
</dbReference>
<dbReference type="InterPro" id="IPR003593">
    <property type="entry name" value="AAA+_ATPase"/>
</dbReference>
<evidence type="ECO:0000256" key="7">
    <source>
        <dbReference type="ARBA" id="ARBA00066388"/>
    </source>
</evidence>
<dbReference type="PANTHER" id="PTHR43117">
    <property type="entry name" value="OSMOPROTECTANT IMPORT ATP-BINDING PROTEIN OSMV"/>
    <property type="match status" value="1"/>
</dbReference>
<evidence type="ECO:0000256" key="6">
    <source>
        <dbReference type="ARBA" id="ARBA00063934"/>
    </source>
</evidence>
<dbReference type="Proteomes" id="UP000309673">
    <property type="component" value="Unassembled WGS sequence"/>
</dbReference>
<keyword evidence="4 10" id="KW-0067">ATP-binding</keyword>
<reference evidence="10 11" key="1">
    <citation type="submission" date="2019-04" db="EMBL/GenBank/DDBJ databases">
        <title>Cohnella sp. nov., isolated from soil.</title>
        <authorList>
            <person name="Kim W."/>
        </authorList>
    </citation>
    <scope>NUCLEOTIDE SEQUENCE [LARGE SCALE GENOMIC DNA]</scope>
    <source>
        <strain evidence="10 11">CAU 1483</strain>
    </source>
</reference>
<evidence type="ECO:0000256" key="8">
    <source>
        <dbReference type="ARBA" id="ARBA00070305"/>
    </source>
</evidence>
<dbReference type="InterPro" id="IPR003439">
    <property type="entry name" value="ABC_transporter-like_ATP-bd"/>
</dbReference>
<dbReference type="SMART" id="SM00382">
    <property type="entry name" value="AAA"/>
    <property type="match status" value="1"/>
</dbReference>
<comment type="similarity">
    <text evidence="1">Belongs to the ABC transporter superfamily.</text>
</comment>
<dbReference type="InterPro" id="IPR027417">
    <property type="entry name" value="P-loop_NTPase"/>
</dbReference>
<dbReference type="EC" id="7.6.2.9" evidence="7"/>
<dbReference type="PANTHER" id="PTHR43117:SF4">
    <property type="entry name" value="OSMOPROTECTANT IMPORT ATP-BINDING PROTEIN OSMV"/>
    <property type="match status" value="1"/>
</dbReference>
<evidence type="ECO:0000313" key="11">
    <source>
        <dbReference type="Proteomes" id="UP000309673"/>
    </source>
</evidence>
<evidence type="ECO:0000313" key="10">
    <source>
        <dbReference type="EMBL" id="TJY44576.1"/>
    </source>
</evidence>
<evidence type="ECO:0000256" key="1">
    <source>
        <dbReference type="ARBA" id="ARBA00005417"/>
    </source>
</evidence>
<gene>
    <name evidence="10" type="ORF">E5161_01565</name>
</gene>
<dbReference type="PROSITE" id="PS00211">
    <property type="entry name" value="ABC_TRANSPORTER_1"/>
    <property type="match status" value="1"/>
</dbReference>
<evidence type="ECO:0000256" key="2">
    <source>
        <dbReference type="ARBA" id="ARBA00022448"/>
    </source>
</evidence>
<dbReference type="OrthoDB" id="9802264at2"/>
<feature type="domain" description="ABC transporter" evidence="9">
    <location>
        <begin position="1"/>
        <end position="235"/>
    </location>
</feature>
<dbReference type="InterPro" id="IPR017871">
    <property type="entry name" value="ABC_transporter-like_CS"/>
</dbReference>
<dbReference type="Pfam" id="PF00005">
    <property type="entry name" value="ABC_tran"/>
    <property type="match status" value="1"/>
</dbReference>
<dbReference type="PROSITE" id="PS50893">
    <property type="entry name" value="ABC_TRANSPORTER_2"/>
    <property type="match status" value="1"/>
</dbReference>
<dbReference type="GO" id="GO:0005524">
    <property type="term" value="F:ATP binding"/>
    <property type="evidence" value="ECO:0007669"/>
    <property type="project" value="UniProtKB-KW"/>
</dbReference>
<dbReference type="GO" id="GO:0015418">
    <property type="term" value="F:ABC-type quaternary ammonium compound transporting activity"/>
    <property type="evidence" value="ECO:0007669"/>
    <property type="project" value="UniProtKB-EC"/>
</dbReference>
<dbReference type="GO" id="GO:0016887">
    <property type="term" value="F:ATP hydrolysis activity"/>
    <property type="evidence" value="ECO:0007669"/>
    <property type="project" value="InterPro"/>
</dbReference>
<dbReference type="Gene3D" id="3.40.50.300">
    <property type="entry name" value="P-loop containing nucleotide triphosphate hydrolases"/>
    <property type="match status" value="1"/>
</dbReference>
<protein>
    <recommendedName>
        <fullName evidence="8">Carnitine transport ATP-binding protein OpuCA</fullName>
        <ecNumber evidence="7">7.6.2.9</ecNumber>
    </recommendedName>
</protein>